<gene>
    <name evidence="2" type="ORF">EYC87_16180</name>
</gene>
<dbReference type="Proteomes" id="UP001143307">
    <property type="component" value="Unassembled WGS sequence"/>
</dbReference>
<evidence type="ECO:0008006" key="4">
    <source>
        <dbReference type="Google" id="ProtNLM"/>
    </source>
</evidence>
<accession>A0ABT3T0P5</accession>
<keyword evidence="3" id="KW-1185">Reference proteome</keyword>
<dbReference type="RefSeq" id="WP_279253783.1">
    <property type="nucleotide sequence ID" value="NZ_SHNP01000006.1"/>
</dbReference>
<organism evidence="2 3">
    <name type="scientific">Candidatus Seongchinamella marina</name>
    <dbReference type="NCBI Taxonomy" id="2518990"/>
    <lineage>
        <taxon>Bacteria</taxon>
        <taxon>Pseudomonadati</taxon>
        <taxon>Pseudomonadota</taxon>
        <taxon>Gammaproteobacteria</taxon>
        <taxon>Cellvibrionales</taxon>
        <taxon>Halieaceae</taxon>
        <taxon>Seongchinamella</taxon>
    </lineage>
</organism>
<sequence>MINISLFSPSAGRRSARYTLLLSLALAGSTLSATSTITFGADGALGSSSSGTATINLRIIRTVEVRLVEEQAVEITAVETTATPPAGFFSGSAELGASDGSSGSQATGTDSNLIAEKQFFVDDTETQEWFAEQMADDGEANFSVCVPEGSGGLSFLDSAGGTTDFISMGDSGGGYAMSISSGASSPGGDSCSGGGTPTSLQVTMITATAAGGTDLDEPHVTSKKPSGQYAKVNLVIIPN</sequence>
<comment type="caution">
    <text evidence="2">The sequence shown here is derived from an EMBL/GenBank/DDBJ whole genome shotgun (WGS) entry which is preliminary data.</text>
</comment>
<dbReference type="EMBL" id="SHNP01000006">
    <property type="protein sequence ID" value="MCX2975122.1"/>
    <property type="molecule type" value="Genomic_DNA"/>
</dbReference>
<feature type="signal peptide" evidence="1">
    <location>
        <begin position="1"/>
        <end position="33"/>
    </location>
</feature>
<keyword evidence="1" id="KW-0732">Signal</keyword>
<protein>
    <recommendedName>
        <fullName evidence="4">Spondin domain-containing protein</fullName>
    </recommendedName>
</protein>
<evidence type="ECO:0000256" key="1">
    <source>
        <dbReference type="SAM" id="SignalP"/>
    </source>
</evidence>
<name>A0ABT3T0P5_9GAMM</name>
<evidence type="ECO:0000313" key="2">
    <source>
        <dbReference type="EMBL" id="MCX2975122.1"/>
    </source>
</evidence>
<reference evidence="2" key="1">
    <citation type="submission" date="2019-02" db="EMBL/GenBank/DDBJ databases">
        <authorList>
            <person name="Li S.-H."/>
        </authorList>
    </citation>
    <scope>NUCLEOTIDE SEQUENCE</scope>
    <source>
        <strain evidence="2">IMCC8485</strain>
    </source>
</reference>
<feature type="chain" id="PRO_5046429196" description="Spondin domain-containing protein" evidence="1">
    <location>
        <begin position="34"/>
        <end position="239"/>
    </location>
</feature>
<evidence type="ECO:0000313" key="3">
    <source>
        <dbReference type="Proteomes" id="UP001143307"/>
    </source>
</evidence>
<proteinExistence type="predicted"/>